<organism evidence="1 2">
    <name type="scientific">Microvenator marinus</name>
    <dbReference type="NCBI Taxonomy" id="2600177"/>
    <lineage>
        <taxon>Bacteria</taxon>
        <taxon>Deltaproteobacteria</taxon>
        <taxon>Bradymonadales</taxon>
        <taxon>Microvenatoraceae</taxon>
        <taxon>Microvenator</taxon>
    </lineage>
</organism>
<dbReference type="InterPro" id="IPR011042">
    <property type="entry name" value="6-blade_b-propeller_TolB-like"/>
</dbReference>
<protein>
    <submittedName>
        <fullName evidence="1">Uncharacterized protein</fullName>
    </submittedName>
</protein>
<sequence>MKRSLNIVLFASLIAGCSSDSGAPSFTQSEETCGAQNLGYWAAEELHVTGLASNALHHKDGWLYVVESRDNTISTWDIELEQYSPFADLGNDQNPYDLFVGSGVVWVTNYIGRTVSQITQGGENVDAWAAPSFRNPSGVAEFAGHLWVTDVNYISPSQGFGPSTVVKRNLETDEEEVIEMAFLNTQFADVFQLGDEEVLVLTSTGAVQFVDRKAMATSSGAVDVIASDGTMRTVEFPVPSPQRSGALSRPAQPPGSKYLYFTSATAPEIYKLDLETLTWVRGPEDPIVLYESEEDTLHHISAGPDGMLYVTAFNTDEIWRVDTRCDEVLAEPVKVGRSSLLEGPHMIQVVDAPEGGVDAYYLLSLSNRLGRVKFRPSQN</sequence>
<evidence type="ECO:0000313" key="1">
    <source>
        <dbReference type="EMBL" id="QED29427.1"/>
    </source>
</evidence>
<gene>
    <name evidence="1" type="ORF">FRD01_19745</name>
</gene>
<dbReference type="SUPFAM" id="SSF101898">
    <property type="entry name" value="NHL repeat"/>
    <property type="match status" value="1"/>
</dbReference>
<dbReference type="Gene3D" id="2.130.10.10">
    <property type="entry name" value="YVTN repeat-like/Quinoprotein amine dehydrogenase"/>
    <property type="match status" value="1"/>
</dbReference>
<dbReference type="Gene3D" id="2.120.10.30">
    <property type="entry name" value="TolB, C-terminal domain"/>
    <property type="match status" value="1"/>
</dbReference>
<reference evidence="1 2" key="1">
    <citation type="submission" date="2019-08" db="EMBL/GenBank/DDBJ databases">
        <authorList>
            <person name="Liang Q."/>
        </authorList>
    </citation>
    <scope>NUCLEOTIDE SEQUENCE [LARGE SCALE GENOMIC DNA]</scope>
    <source>
        <strain evidence="1 2">V1718</strain>
    </source>
</reference>
<dbReference type="RefSeq" id="WP_146962660.1">
    <property type="nucleotide sequence ID" value="NZ_CP042467.1"/>
</dbReference>
<dbReference type="KEGG" id="bbae:FRD01_19745"/>
<keyword evidence="2" id="KW-1185">Reference proteome</keyword>
<dbReference type="AlphaFoldDB" id="A0A5B8XW44"/>
<dbReference type="EMBL" id="CP042467">
    <property type="protein sequence ID" value="QED29427.1"/>
    <property type="molecule type" value="Genomic_DNA"/>
</dbReference>
<name>A0A5B8XW44_9DELT</name>
<evidence type="ECO:0000313" key="2">
    <source>
        <dbReference type="Proteomes" id="UP000321595"/>
    </source>
</evidence>
<dbReference type="PROSITE" id="PS51257">
    <property type="entry name" value="PROKAR_LIPOPROTEIN"/>
    <property type="match status" value="1"/>
</dbReference>
<dbReference type="Proteomes" id="UP000321595">
    <property type="component" value="Chromosome"/>
</dbReference>
<dbReference type="OrthoDB" id="9792957at2"/>
<proteinExistence type="predicted"/>
<dbReference type="InterPro" id="IPR015943">
    <property type="entry name" value="WD40/YVTN_repeat-like_dom_sf"/>
</dbReference>
<accession>A0A5B8XW44</accession>